<dbReference type="AlphaFoldDB" id="A0AAU7JKP5"/>
<dbReference type="PANTHER" id="PTHR30427:SF1">
    <property type="entry name" value="TRANSCRIPTIONAL ACTIVATOR PROTEIN LYSR"/>
    <property type="match status" value="1"/>
</dbReference>
<accession>A0AAU7JKP5</accession>
<name>A0AAU7JKP5_9HYPH</name>
<dbReference type="InterPro" id="IPR036388">
    <property type="entry name" value="WH-like_DNA-bd_sf"/>
</dbReference>
<dbReference type="PROSITE" id="PS50931">
    <property type="entry name" value="HTH_LYSR"/>
    <property type="match status" value="1"/>
</dbReference>
<evidence type="ECO:0000256" key="1">
    <source>
        <dbReference type="ARBA" id="ARBA00009437"/>
    </source>
</evidence>
<dbReference type="InterPro" id="IPR037424">
    <property type="entry name" value="NocR_PBP2"/>
</dbReference>
<dbReference type="InterPro" id="IPR000847">
    <property type="entry name" value="LysR_HTH_N"/>
</dbReference>
<comment type="similarity">
    <text evidence="1">Belongs to the LysR transcriptional regulatory family.</text>
</comment>
<evidence type="ECO:0000313" key="6">
    <source>
        <dbReference type="EMBL" id="XBO40841.1"/>
    </source>
</evidence>
<gene>
    <name evidence="6" type="ORF">ABEG18_08815</name>
</gene>
<protein>
    <submittedName>
        <fullName evidence="6">LysR substrate-binding domain-containing protein</fullName>
    </submittedName>
</protein>
<dbReference type="GO" id="GO:0003700">
    <property type="term" value="F:DNA-binding transcription factor activity"/>
    <property type="evidence" value="ECO:0007669"/>
    <property type="project" value="InterPro"/>
</dbReference>
<dbReference type="Pfam" id="PF03466">
    <property type="entry name" value="LysR_substrate"/>
    <property type="match status" value="1"/>
</dbReference>
<dbReference type="CDD" id="cd08415">
    <property type="entry name" value="PBP2_LysR_opines_like"/>
    <property type="match status" value="1"/>
</dbReference>
<evidence type="ECO:0000256" key="4">
    <source>
        <dbReference type="ARBA" id="ARBA00023163"/>
    </source>
</evidence>
<dbReference type="GO" id="GO:0010628">
    <property type="term" value="P:positive regulation of gene expression"/>
    <property type="evidence" value="ECO:0007669"/>
    <property type="project" value="TreeGrafter"/>
</dbReference>
<sequence>MNLRHVELFRHIMRFGTLTQAAEIMAISQPAASKMLVHLERTTGIVLFERLKGRLKPTRDGELFYSEVQRTWEGIERLERMSKGIREMRLGRLNLGVKPALAGTIMPPLIARFRRKHENTTVALHSRSSERVIEWAIAGQIDIGITNASTQHPNVACRVIARIPGVCIVPEGHRLAGARELQPDDLAGEDFISIGAVERSTIIEKAFDAAGVQLRIMIEAPMAHMTCALVANGAGVAIVDQINAEAFKGRGLVLKPFNPGISFPVWHLRPLNLTSSTLADALTQDLEEEFERLGFRTET</sequence>
<evidence type="ECO:0000256" key="3">
    <source>
        <dbReference type="ARBA" id="ARBA00023125"/>
    </source>
</evidence>
<keyword evidence="4" id="KW-0804">Transcription</keyword>
<evidence type="ECO:0000259" key="5">
    <source>
        <dbReference type="PROSITE" id="PS50931"/>
    </source>
</evidence>
<dbReference type="Gene3D" id="1.10.10.10">
    <property type="entry name" value="Winged helix-like DNA-binding domain superfamily/Winged helix DNA-binding domain"/>
    <property type="match status" value="1"/>
</dbReference>
<dbReference type="Pfam" id="PF00126">
    <property type="entry name" value="HTH_1"/>
    <property type="match status" value="1"/>
</dbReference>
<dbReference type="InterPro" id="IPR036390">
    <property type="entry name" value="WH_DNA-bd_sf"/>
</dbReference>
<dbReference type="InterPro" id="IPR005119">
    <property type="entry name" value="LysR_subst-bd"/>
</dbReference>
<keyword evidence="2" id="KW-0805">Transcription regulation</keyword>
<dbReference type="PANTHER" id="PTHR30427">
    <property type="entry name" value="TRANSCRIPTIONAL ACTIVATOR PROTEIN LYSR"/>
    <property type="match status" value="1"/>
</dbReference>
<dbReference type="GO" id="GO:0009089">
    <property type="term" value="P:lysine biosynthetic process via diaminopimelate"/>
    <property type="evidence" value="ECO:0007669"/>
    <property type="project" value="TreeGrafter"/>
</dbReference>
<dbReference type="PRINTS" id="PR00039">
    <property type="entry name" value="HTHLYSR"/>
</dbReference>
<feature type="domain" description="HTH lysR-type" evidence="5">
    <location>
        <begin position="1"/>
        <end position="58"/>
    </location>
</feature>
<keyword evidence="3" id="KW-0238">DNA-binding</keyword>
<organism evidence="6">
    <name type="scientific">Alsobacter sp. KACC 23698</name>
    <dbReference type="NCBI Taxonomy" id="3149229"/>
    <lineage>
        <taxon>Bacteria</taxon>
        <taxon>Pseudomonadati</taxon>
        <taxon>Pseudomonadota</taxon>
        <taxon>Alphaproteobacteria</taxon>
        <taxon>Hyphomicrobiales</taxon>
        <taxon>Alsobacteraceae</taxon>
        <taxon>Alsobacter</taxon>
    </lineage>
</organism>
<dbReference type="SUPFAM" id="SSF53850">
    <property type="entry name" value="Periplasmic binding protein-like II"/>
    <property type="match status" value="1"/>
</dbReference>
<dbReference type="GO" id="GO:0043565">
    <property type="term" value="F:sequence-specific DNA binding"/>
    <property type="evidence" value="ECO:0007669"/>
    <property type="project" value="TreeGrafter"/>
</dbReference>
<reference evidence="6" key="1">
    <citation type="submission" date="2024-05" db="EMBL/GenBank/DDBJ databases">
        <authorList>
            <person name="Kim S."/>
            <person name="Heo J."/>
            <person name="Choi H."/>
            <person name="Choi Y."/>
            <person name="Kwon S.-W."/>
            <person name="Kim Y."/>
        </authorList>
    </citation>
    <scope>NUCLEOTIDE SEQUENCE</scope>
    <source>
        <strain evidence="6">KACC 23698</strain>
    </source>
</reference>
<proteinExistence type="inferred from homology"/>
<dbReference type="EMBL" id="CP157484">
    <property type="protein sequence ID" value="XBO40841.1"/>
    <property type="molecule type" value="Genomic_DNA"/>
</dbReference>
<dbReference type="Gene3D" id="3.40.190.290">
    <property type="match status" value="1"/>
</dbReference>
<evidence type="ECO:0000256" key="2">
    <source>
        <dbReference type="ARBA" id="ARBA00023015"/>
    </source>
</evidence>
<dbReference type="RefSeq" id="WP_406857699.1">
    <property type="nucleotide sequence ID" value="NZ_CP157484.1"/>
</dbReference>
<dbReference type="SUPFAM" id="SSF46785">
    <property type="entry name" value="Winged helix' DNA-binding domain"/>
    <property type="match status" value="1"/>
</dbReference>